<name>A0A9D2R2V4_9FIRM</name>
<evidence type="ECO:0000256" key="2">
    <source>
        <dbReference type="ARBA" id="ARBA00023295"/>
    </source>
</evidence>
<dbReference type="Proteomes" id="UP000823851">
    <property type="component" value="Unassembled WGS sequence"/>
</dbReference>
<feature type="domain" description="Inosine/uridine-preferring nucleoside hydrolase" evidence="3">
    <location>
        <begin position="22"/>
        <end position="264"/>
    </location>
</feature>
<dbReference type="SUPFAM" id="SSF53590">
    <property type="entry name" value="Nucleoside hydrolase"/>
    <property type="match status" value="1"/>
</dbReference>
<sequence length="307" mass="34832">MNESKQLQMLARLRRPEGRADVVLDTDTYNEIDDQFALAYLVKSADQLNLKAVYAAPFHNEKSEGPADGMEKSFQEIHHILDLMGKEEEYGNVVYRGSTSYLPCETEPVRSEASEHLAGLAMQYTPDKPLYVVALGAITNVASAILMNPEIVDRIVLVWLGGNSYEWPDNYEFNLMQDVAAGRVVFGSGAAMVQLPCMGVVSAFTTCAGELEMFLRGKNRLCDYLVDLAEIEGAKGNKNRCWTRAIWDVTAVGWLLDESFMQDRLAPSPIVQYDHHYSFDPRRHMIRYVYHIERDNLFNDLFRKLAE</sequence>
<evidence type="ECO:0000256" key="1">
    <source>
        <dbReference type="ARBA" id="ARBA00022801"/>
    </source>
</evidence>
<dbReference type="GO" id="GO:0005829">
    <property type="term" value="C:cytosol"/>
    <property type="evidence" value="ECO:0007669"/>
    <property type="project" value="TreeGrafter"/>
</dbReference>
<proteinExistence type="predicted"/>
<keyword evidence="2" id="KW-0326">Glycosidase</keyword>
<dbReference type="GO" id="GO:0006152">
    <property type="term" value="P:purine nucleoside catabolic process"/>
    <property type="evidence" value="ECO:0007669"/>
    <property type="project" value="TreeGrafter"/>
</dbReference>
<evidence type="ECO:0000259" key="3">
    <source>
        <dbReference type="Pfam" id="PF01156"/>
    </source>
</evidence>
<dbReference type="PANTHER" id="PTHR12304:SF4">
    <property type="entry name" value="URIDINE NUCLEOSIDASE"/>
    <property type="match status" value="1"/>
</dbReference>
<organism evidence="4 5">
    <name type="scientific">Candidatus Eisenbergiella stercorigallinarum</name>
    <dbReference type="NCBI Taxonomy" id="2838557"/>
    <lineage>
        <taxon>Bacteria</taxon>
        <taxon>Bacillati</taxon>
        <taxon>Bacillota</taxon>
        <taxon>Clostridia</taxon>
        <taxon>Lachnospirales</taxon>
        <taxon>Lachnospiraceae</taxon>
        <taxon>Eisenbergiella</taxon>
    </lineage>
</organism>
<dbReference type="InterPro" id="IPR023186">
    <property type="entry name" value="IUNH"/>
</dbReference>
<dbReference type="EMBL" id="DWUW01000374">
    <property type="protein sequence ID" value="HJD32872.1"/>
    <property type="molecule type" value="Genomic_DNA"/>
</dbReference>
<protein>
    <submittedName>
        <fullName evidence="4">Nucleoside hydrolase</fullName>
    </submittedName>
</protein>
<dbReference type="Pfam" id="PF01156">
    <property type="entry name" value="IU_nuc_hydro"/>
    <property type="match status" value="1"/>
</dbReference>
<comment type="caution">
    <text evidence="4">The sequence shown here is derived from an EMBL/GenBank/DDBJ whole genome shotgun (WGS) entry which is preliminary data.</text>
</comment>
<dbReference type="PANTHER" id="PTHR12304">
    <property type="entry name" value="INOSINE-URIDINE PREFERRING NUCLEOSIDE HYDROLASE"/>
    <property type="match status" value="1"/>
</dbReference>
<reference evidence="4" key="2">
    <citation type="submission" date="2021-04" db="EMBL/GenBank/DDBJ databases">
        <authorList>
            <person name="Gilroy R."/>
        </authorList>
    </citation>
    <scope>NUCLEOTIDE SEQUENCE</scope>
    <source>
        <strain evidence="4">ChiHjej8B7-25341</strain>
    </source>
</reference>
<reference evidence="4" key="1">
    <citation type="journal article" date="2021" name="PeerJ">
        <title>Extensive microbial diversity within the chicken gut microbiome revealed by metagenomics and culture.</title>
        <authorList>
            <person name="Gilroy R."/>
            <person name="Ravi A."/>
            <person name="Getino M."/>
            <person name="Pursley I."/>
            <person name="Horton D.L."/>
            <person name="Alikhan N.F."/>
            <person name="Baker D."/>
            <person name="Gharbi K."/>
            <person name="Hall N."/>
            <person name="Watson M."/>
            <person name="Adriaenssens E.M."/>
            <person name="Foster-Nyarko E."/>
            <person name="Jarju S."/>
            <person name="Secka A."/>
            <person name="Antonio M."/>
            <person name="Oren A."/>
            <person name="Chaudhuri R.R."/>
            <person name="La Ragione R."/>
            <person name="Hildebrand F."/>
            <person name="Pallen M.J."/>
        </authorList>
    </citation>
    <scope>NUCLEOTIDE SEQUENCE</scope>
    <source>
        <strain evidence="4">ChiHjej8B7-25341</strain>
    </source>
</reference>
<keyword evidence="1 4" id="KW-0378">Hydrolase</keyword>
<dbReference type="GO" id="GO:0008477">
    <property type="term" value="F:purine nucleosidase activity"/>
    <property type="evidence" value="ECO:0007669"/>
    <property type="project" value="TreeGrafter"/>
</dbReference>
<gene>
    <name evidence="4" type="ORF">H9912_13160</name>
</gene>
<evidence type="ECO:0000313" key="4">
    <source>
        <dbReference type="EMBL" id="HJD32872.1"/>
    </source>
</evidence>
<accession>A0A9D2R2V4</accession>
<dbReference type="Gene3D" id="3.90.245.10">
    <property type="entry name" value="Ribonucleoside hydrolase-like"/>
    <property type="match status" value="1"/>
</dbReference>
<dbReference type="AlphaFoldDB" id="A0A9D2R2V4"/>
<evidence type="ECO:0000313" key="5">
    <source>
        <dbReference type="Proteomes" id="UP000823851"/>
    </source>
</evidence>
<dbReference type="InterPro" id="IPR036452">
    <property type="entry name" value="Ribo_hydro-like"/>
</dbReference>
<dbReference type="InterPro" id="IPR001910">
    <property type="entry name" value="Inosine/uridine_hydrolase_dom"/>
</dbReference>